<dbReference type="PANTHER" id="PTHR45266:SF3">
    <property type="entry name" value="OXALOACETATE DECARBOXYLASE ALPHA CHAIN"/>
    <property type="match status" value="1"/>
</dbReference>
<evidence type="ECO:0000256" key="8">
    <source>
        <dbReference type="RuleBase" id="RU364072"/>
    </source>
</evidence>
<evidence type="ECO:0000259" key="9">
    <source>
        <dbReference type="PROSITE" id="PS50968"/>
    </source>
</evidence>
<evidence type="ECO:0000256" key="6">
    <source>
        <dbReference type="ARBA" id="ARBA00023160"/>
    </source>
</evidence>
<sequence>MKPEELKPFVDFMKEHGLLVLSVEKTDFRIYLAREGAENLVSPSLKSGLPADSVSEAESVPEIPVDNKSVIVTSPLVGTFYRASAPDAAAFMEVGQEVKVGDILCIVEAMKVMNHVKSEVAGKVLEIKKENGKPVEFGEPLFLIAISND</sequence>
<evidence type="ECO:0000256" key="3">
    <source>
        <dbReference type="ARBA" id="ARBA00022516"/>
    </source>
</evidence>
<keyword evidence="6 8" id="KW-0275">Fatty acid biosynthesis</keyword>
<dbReference type="EMBL" id="PCRF01000019">
    <property type="protein sequence ID" value="PIP16733.1"/>
    <property type="molecule type" value="Genomic_DNA"/>
</dbReference>
<evidence type="ECO:0000256" key="4">
    <source>
        <dbReference type="ARBA" id="ARBA00022832"/>
    </source>
</evidence>
<dbReference type="GO" id="GO:0009317">
    <property type="term" value="C:acetyl-CoA carboxylase complex"/>
    <property type="evidence" value="ECO:0007669"/>
    <property type="project" value="InterPro"/>
</dbReference>
<gene>
    <name evidence="10" type="primary">accB</name>
    <name evidence="10" type="ORF">COX46_00395</name>
</gene>
<dbReference type="NCBIfam" id="TIGR00531">
    <property type="entry name" value="BCCP"/>
    <property type="match status" value="1"/>
</dbReference>
<feature type="domain" description="Lipoyl-binding" evidence="9">
    <location>
        <begin position="69"/>
        <end position="145"/>
    </location>
</feature>
<dbReference type="GO" id="GO:0003989">
    <property type="term" value="F:acetyl-CoA carboxylase activity"/>
    <property type="evidence" value="ECO:0007669"/>
    <property type="project" value="InterPro"/>
</dbReference>
<reference evidence="10 11" key="1">
    <citation type="submission" date="2017-09" db="EMBL/GenBank/DDBJ databases">
        <title>Depth-based differentiation of microbial function through sediment-hosted aquifers and enrichment of novel symbionts in the deep terrestrial subsurface.</title>
        <authorList>
            <person name="Probst A.J."/>
            <person name="Ladd B."/>
            <person name="Jarett J.K."/>
            <person name="Geller-Mcgrath D.E."/>
            <person name="Sieber C.M."/>
            <person name="Emerson J.B."/>
            <person name="Anantharaman K."/>
            <person name="Thomas B.C."/>
            <person name="Malmstrom R."/>
            <person name="Stieglmeier M."/>
            <person name="Klingl A."/>
            <person name="Woyke T."/>
            <person name="Ryan C.M."/>
            <person name="Banfield J.F."/>
        </authorList>
    </citation>
    <scope>NUCLEOTIDE SEQUENCE [LARGE SCALE GENOMIC DNA]</scope>
    <source>
        <strain evidence="10">CG23_combo_of_CG06-09_8_20_14_all_48_7</strain>
    </source>
</reference>
<accession>A0A2G9YDD2</accession>
<dbReference type="InterPro" id="IPR000089">
    <property type="entry name" value="Biotin_lipoyl"/>
</dbReference>
<dbReference type="InterPro" id="IPR011053">
    <property type="entry name" value="Single_hybrid_motif"/>
</dbReference>
<evidence type="ECO:0000256" key="1">
    <source>
        <dbReference type="ARBA" id="ARBA00005194"/>
    </source>
</evidence>
<organism evidence="10 11">
    <name type="scientific">bacterium (Candidatus Ratteibacteria) CG23_combo_of_CG06-09_8_20_14_all_48_7</name>
    <dbReference type="NCBI Taxonomy" id="2014292"/>
    <lineage>
        <taxon>Bacteria</taxon>
        <taxon>Candidatus Ratteibacteria</taxon>
    </lineage>
</organism>
<keyword evidence="3 8" id="KW-0444">Lipid biosynthesis</keyword>
<dbReference type="PROSITE" id="PS00188">
    <property type="entry name" value="BIOTIN"/>
    <property type="match status" value="1"/>
</dbReference>
<keyword evidence="7 8" id="KW-0092">Biotin</keyword>
<evidence type="ECO:0000256" key="5">
    <source>
        <dbReference type="ARBA" id="ARBA00023098"/>
    </source>
</evidence>
<dbReference type="PANTHER" id="PTHR45266">
    <property type="entry name" value="OXALOACETATE DECARBOXYLASE ALPHA CHAIN"/>
    <property type="match status" value="1"/>
</dbReference>
<keyword evidence="5 8" id="KW-0443">Lipid metabolism</keyword>
<protein>
    <recommendedName>
        <fullName evidence="2 8">Biotin carboxyl carrier protein of acetyl-CoA carboxylase</fullName>
    </recommendedName>
</protein>
<dbReference type="SUPFAM" id="SSF51230">
    <property type="entry name" value="Single hybrid motif"/>
    <property type="match status" value="1"/>
</dbReference>
<evidence type="ECO:0000313" key="10">
    <source>
        <dbReference type="EMBL" id="PIP16733.1"/>
    </source>
</evidence>
<evidence type="ECO:0000313" key="11">
    <source>
        <dbReference type="Proteomes" id="UP000230392"/>
    </source>
</evidence>
<dbReference type="Gene3D" id="2.40.50.100">
    <property type="match status" value="1"/>
</dbReference>
<dbReference type="InterPro" id="IPR001882">
    <property type="entry name" value="Biotin_BS"/>
</dbReference>
<dbReference type="UniPathway" id="UPA00094"/>
<evidence type="ECO:0000256" key="2">
    <source>
        <dbReference type="ARBA" id="ARBA00017562"/>
    </source>
</evidence>
<dbReference type="CDD" id="cd06850">
    <property type="entry name" value="biotinyl_domain"/>
    <property type="match status" value="1"/>
</dbReference>
<dbReference type="GO" id="GO:0006633">
    <property type="term" value="P:fatty acid biosynthetic process"/>
    <property type="evidence" value="ECO:0007669"/>
    <property type="project" value="UniProtKB-UniPathway"/>
</dbReference>
<dbReference type="PROSITE" id="PS50968">
    <property type="entry name" value="BIOTINYL_LIPOYL"/>
    <property type="match status" value="1"/>
</dbReference>
<dbReference type="InterPro" id="IPR001249">
    <property type="entry name" value="AcCoA_biotinCC"/>
</dbReference>
<comment type="pathway">
    <text evidence="1 8">Lipid metabolism; fatty acid biosynthesis.</text>
</comment>
<dbReference type="Proteomes" id="UP000230392">
    <property type="component" value="Unassembled WGS sequence"/>
</dbReference>
<dbReference type="InterPro" id="IPR050709">
    <property type="entry name" value="Biotin_Carboxyl_Carrier/Decarb"/>
</dbReference>
<evidence type="ECO:0000256" key="7">
    <source>
        <dbReference type="ARBA" id="ARBA00023267"/>
    </source>
</evidence>
<dbReference type="PRINTS" id="PR01071">
    <property type="entry name" value="ACOABIOTINCC"/>
</dbReference>
<comment type="function">
    <text evidence="8">This protein is a component of the acetyl coenzyme A carboxylase complex; first, biotin carboxylase catalyzes the carboxylation of the carrier protein and then the transcarboxylase transfers the carboxyl group to form malonyl-CoA.</text>
</comment>
<dbReference type="Pfam" id="PF00364">
    <property type="entry name" value="Biotin_lipoyl"/>
    <property type="match status" value="1"/>
</dbReference>
<proteinExistence type="predicted"/>
<name>A0A2G9YDD2_9BACT</name>
<dbReference type="AlphaFoldDB" id="A0A2G9YDD2"/>
<comment type="caution">
    <text evidence="10">The sequence shown here is derived from an EMBL/GenBank/DDBJ whole genome shotgun (WGS) entry which is preliminary data.</text>
</comment>
<keyword evidence="4 8" id="KW-0276">Fatty acid metabolism</keyword>